<gene>
    <name evidence="2" type="ORF">GLOTRDRAFT_126219</name>
</gene>
<feature type="compositionally biased region" description="Low complexity" evidence="1">
    <location>
        <begin position="112"/>
        <end position="131"/>
    </location>
</feature>
<dbReference type="AlphaFoldDB" id="S7QE88"/>
<evidence type="ECO:0000313" key="2">
    <source>
        <dbReference type="EMBL" id="EPQ57727.1"/>
    </source>
</evidence>
<accession>S7QE88</accession>
<sequence>MASPPASPMTAAYYHHRPSQVLLDPEAGISQVVLTKPDLGFQNLGPASSSNVALRSPHHERLPAGNTRVRLRPGKRMYMRSESVHRSSPSRRARRSRRKNGSGIRYDTIRIPAPDESASPPSPARSVSAIRANDDCTSRPPAPE</sequence>
<reference evidence="2 3" key="1">
    <citation type="journal article" date="2012" name="Science">
        <title>The Paleozoic origin of enzymatic lignin decomposition reconstructed from 31 fungal genomes.</title>
        <authorList>
            <person name="Floudas D."/>
            <person name="Binder M."/>
            <person name="Riley R."/>
            <person name="Barry K."/>
            <person name="Blanchette R.A."/>
            <person name="Henrissat B."/>
            <person name="Martinez A.T."/>
            <person name="Otillar R."/>
            <person name="Spatafora J.W."/>
            <person name="Yadav J.S."/>
            <person name="Aerts A."/>
            <person name="Benoit I."/>
            <person name="Boyd A."/>
            <person name="Carlson A."/>
            <person name="Copeland A."/>
            <person name="Coutinho P.M."/>
            <person name="de Vries R.P."/>
            <person name="Ferreira P."/>
            <person name="Findley K."/>
            <person name="Foster B."/>
            <person name="Gaskell J."/>
            <person name="Glotzer D."/>
            <person name="Gorecki P."/>
            <person name="Heitman J."/>
            <person name="Hesse C."/>
            <person name="Hori C."/>
            <person name="Igarashi K."/>
            <person name="Jurgens J.A."/>
            <person name="Kallen N."/>
            <person name="Kersten P."/>
            <person name="Kohler A."/>
            <person name="Kuees U."/>
            <person name="Kumar T.K.A."/>
            <person name="Kuo A."/>
            <person name="LaButti K."/>
            <person name="Larrondo L.F."/>
            <person name="Lindquist E."/>
            <person name="Ling A."/>
            <person name="Lombard V."/>
            <person name="Lucas S."/>
            <person name="Lundell T."/>
            <person name="Martin R."/>
            <person name="McLaughlin D.J."/>
            <person name="Morgenstern I."/>
            <person name="Morin E."/>
            <person name="Murat C."/>
            <person name="Nagy L.G."/>
            <person name="Nolan M."/>
            <person name="Ohm R.A."/>
            <person name="Patyshakuliyeva A."/>
            <person name="Rokas A."/>
            <person name="Ruiz-Duenas F.J."/>
            <person name="Sabat G."/>
            <person name="Salamov A."/>
            <person name="Samejima M."/>
            <person name="Schmutz J."/>
            <person name="Slot J.C."/>
            <person name="St John F."/>
            <person name="Stenlid J."/>
            <person name="Sun H."/>
            <person name="Sun S."/>
            <person name="Syed K."/>
            <person name="Tsang A."/>
            <person name="Wiebenga A."/>
            <person name="Young D."/>
            <person name="Pisabarro A."/>
            <person name="Eastwood D.C."/>
            <person name="Martin F."/>
            <person name="Cullen D."/>
            <person name="Grigoriev I.V."/>
            <person name="Hibbett D.S."/>
        </authorList>
    </citation>
    <scope>NUCLEOTIDE SEQUENCE [LARGE SCALE GENOMIC DNA]</scope>
    <source>
        <strain evidence="2 3">ATCC 11539</strain>
    </source>
</reference>
<dbReference type="KEGG" id="gtr:GLOTRDRAFT_126219"/>
<evidence type="ECO:0000256" key="1">
    <source>
        <dbReference type="SAM" id="MobiDB-lite"/>
    </source>
</evidence>
<feature type="compositionally biased region" description="Basic residues" evidence="1">
    <location>
        <begin position="69"/>
        <end position="78"/>
    </location>
</feature>
<organism evidence="2 3">
    <name type="scientific">Gloeophyllum trabeum (strain ATCC 11539 / FP-39264 / Madison 617)</name>
    <name type="common">Brown rot fungus</name>
    <dbReference type="NCBI Taxonomy" id="670483"/>
    <lineage>
        <taxon>Eukaryota</taxon>
        <taxon>Fungi</taxon>
        <taxon>Dikarya</taxon>
        <taxon>Basidiomycota</taxon>
        <taxon>Agaricomycotina</taxon>
        <taxon>Agaricomycetes</taxon>
        <taxon>Gloeophyllales</taxon>
        <taxon>Gloeophyllaceae</taxon>
        <taxon>Gloeophyllum</taxon>
    </lineage>
</organism>
<name>S7QE88_GLOTA</name>
<proteinExistence type="predicted"/>
<keyword evidence="3" id="KW-1185">Reference proteome</keyword>
<feature type="region of interest" description="Disordered" evidence="1">
    <location>
        <begin position="41"/>
        <end position="144"/>
    </location>
</feature>
<dbReference type="EMBL" id="KB469298">
    <property type="protein sequence ID" value="EPQ57727.1"/>
    <property type="molecule type" value="Genomic_DNA"/>
</dbReference>
<dbReference type="RefSeq" id="XP_007863097.1">
    <property type="nucleotide sequence ID" value="XM_007864906.1"/>
</dbReference>
<evidence type="ECO:0000313" key="3">
    <source>
        <dbReference type="Proteomes" id="UP000030669"/>
    </source>
</evidence>
<protein>
    <submittedName>
        <fullName evidence="2">Uncharacterized protein</fullName>
    </submittedName>
</protein>
<dbReference type="HOGENOM" id="CLU_1796663_0_0_1"/>
<dbReference type="Proteomes" id="UP000030669">
    <property type="component" value="Unassembled WGS sequence"/>
</dbReference>
<dbReference type="GeneID" id="19301360"/>
<feature type="compositionally biased region" description="Basic residues" evidence="1">
    <location>
        <begin position="88"/>
        <end position="100"/>
    </location>
</feature>